<dbReference type="InterPro" id="IPR003740">
    <property type="entry name" value="YitT"/>
</dbReference>
<comment type="subcellular location">
    <subcellularLocation>
        <location evidence="1">Cell membrane</location>
        <topology evidence="1">Multi-pass membrane protein</topology>
    </subcellularLocation>
</comment>
<dbReference type="EMBL" id="CP101508">
    <property type="protein sequence ID" value="UTV27128.1"/>
    <property type="molecule type" value="Genomic_DNA"/>
</dbReference>
<proteinExistence type="predicted"/>
<accession>A0ABY5GD19</accession>
<dbReference type="Proteomes" id="UP001057998">
    <property type="component" value="Chromosome 1"/>
</dbReference>
<evidence type="ECO:0000256" key="3">
    <source>
        <dbReference type="ARBA" id="ARBA00022692"/>
    </source>
</evidence>
<feature type="transmembrane region" description="Helical" evidence="6">
    <location>
        <begin position="162"/>
        <end position="187"/>
    </location>
</feature>
<dbReference type="RefSeq" id="WP_255388342.1">
    <property type="nucleotide sequence ID" value="NZ_CP101508.1"/>
</dbReference>
<evidence type="ECO:0000256" key="6">
    <source>
        <dbReference type="SAM" id="Phobius"/>
    </source>
</evidence>
<evidence type="ECO:0000256" key="2">
    <source>
        <dbReference type="ARBA" id="ARBA00022475"/>
    </source>
</evidence>
<dbReference type="PANTHER" id="PTHR33545:SF5">
    <property type="entry name" value="UPF0750 MEMBRANE PROTEIN YITT"/>
    <property type="match status" value="1"/>
</dbReference>
<keyword evidence="5 6" id="KW-0472">Membrane</keyword>
<reference evidence="7" key="1">
    <citation type="submission" date="2022-07" db="EMBL/GenBank/DDBJ databases">
        <title>Genome sequencing of Photobacterium atrarenae GJH2-4.</title>
        <authorList>
            <person name="Park S.-J."/>
        </authorList>
    </citation>
    <scope>NUCLEOTIDE SEQUENCE</scope>
    <source>
        <strain evidence="7">GJH2-4</strain>
    </source>
</reference>
<keyword evidence="4 6" id="KW-1133">Transmembrane helix</keyword>
<evidence type="ECO:0000256" key="1">
    <source>
        <dbReference type="ARBA" id="ARBA00004651"/>
    </source>
</evidence>
<evidence type="ECO:0000256" key="4">
    <source>
        <dbReference type="ARBA" id="ARBA00022989"/>
    </source>
</evidence>
<gene>
    <name evidence="7" type="ORF">NNL38_12380</name>
</gene>
<keyword evidence="2" id="KW-1003">Cell membrane</keyword>
<organism evidence="7 8">
    <name type="scientific">Photobacterium atrarenae</name>
    <dbReference type="NCBI Taxonomy" id="865757"/>
    <lineage>
        <taxon>Bacteria</taxon>
        <taxon>Pseudomonadati</taxon>
        <taxon>Pseudomonadota</taxon>
        <taxon>Gammaproteobacteria</taxon>
        <taxon>Vibrionales</taxon>
        <taxon>Vibrionaceae</taxon>
        <taxon>Photobacterium</taxon>
    </lineage>
</organism>
<dbReference type="InterPro" id="IPR051461">
    <property type="entry name" value="UPF0750_membrane"/>
</dbReference>
<protein>
    <submittedName>
        <fullName evidence="7">YitT family protein</fullName>
    </submittedName>
</protein>
<name>A0ABY5GD19_9GAMM</name>
<keyword evidence="8" id="KW-1185">Reference proteome</keyword>
<sequence>MSGYHHSHKENVIAILTGTFVVAQGVFFLQQAHLLTGGTTGLALLLSQFVDLSFGQLYFLLNTPFYLMAWFRMSRAFAITSIISGGLVSVITDHMHYVLEISRLEPLYCAMIGGLLMGLGMLILFRHQTSLGGFNVLVLYLQEKFGWSAGKLQMGIDLCILIASYFLVSPMTLALSVLGAVMLNLVLAMNHKPGRYSGSAIAG</sequence>
<evidence type="ECO:0000313" key="8">
    <source>
        <dbReference type="Proteomes" id="UP001057998"/>
    </source>
</evidence>
<keyword evidence="3 6" id="KW-0812">Transmembrane</keyword>
<feature type="transmembrane region" description="Helical" evidence="6">
    <location>
        <begin position="73"/>
        <end position="92"/>
    </location>
</feature>
<evidence type="ECO:0000256" key="5">
    <source>
        <dbReference type="ARBA" id="ARBA00023136"/>
    </source>
</evidence>
<feature type="transmembrane region" description="Helical" evidence="6">
    <location>
        <begin position="41"/>
        <end position="61"/>
    </location>
</feature>
<evidence type="ECO:0000313" key="7">
    <source>
        <dbReference type="EMBL" id="UTV27128.1"/>
    </source>
</evidence>
<feature type="transmembrane region" description="Helical" evidence="6">
    <location>
        <begin position="104"/>
        <end position="125"/>
    </location>
</feature>
<feature type="transmembrane region" description="Helical" evidence="6">
    <location>
        <begin position="12"/>
        <end position="29"/>
    </location>
</feature>
<dbReference type="PANTHER" id="PTHR33545">
    <property type="entry name" value="UPF0750 MEMBRANE PROTEIN YITT-RELATED"/>
    <property type="match status" value="1"/>
</dbReference>
<dbReference type="Pfam" id="PF02588">
    <property type="entry name" value="YitT_membrane"/>
    <property type="match status" value="1"/>
</dbReference>